<reference evidence="2" key="1">
    <citation type="journal article" date="2023" name="G3 (Bethesda)">
        <title>A reference genome for the long-term kleptoplast-retaining sea slug Elysia crispata morphotype clarki.</title>
        <authorList>
            <person name="Eastman K.E."/>
            <person name="Pendleton A.L."/>
            <person name="Shaikh M.A."/>
            <person name="Suttiyut T."/>
            <person name="Ogas R."/>
            <person name="Tomko P."/>
            <person name="Gavelis G."/>
            <person name="Widhalm J.R."/>
            <person name="Wisecaver J.H."/>
        </authorList>
    </citation>
    <scope>NUCLEOTIDE SEQUENCE</scope>
    <source>
        <strain evidence="2">ECLA1</strain>
    </source>
</reference>
<name>A0AAE1CMZ6_9GAST</name>
<protein>
    <submittedName>
        <fullName evidence="2">Uncharacterized protein</fullName>
    </submittedName>
</protein>
<gene>
    <name evidence="2" type="ORF">RRG08_055240</name>
</gene>
<sequence>MTSLNLDMSFPAGSKGRVHDLGYIRLRKTEKTPQPQYCPPFLSCRPVSSDLWRSSPAGPPGARSDLTADQG</sequence>
<dbReference type="EMBL" id="JAWDGP010007558">
    <property type="protein sequence ID" value="KAK3713598.1"/>
    <property type="molecule type" value="Genomic_DNA"/>
</dbReference>
<dbReference type="AlphaFoldDB" id="A0AAE1CMZ6"/>
<evidence type="ECO:0000256" key="1">
    <source>
        <dbReference type="SAM" id="MobiDB-lite"/>
    </source>
</evidence>
<organism evidence="2 3">
    <name type="scientific">Elysia crispata</name>
    <name type="common">lettuce slug</name>
    <dbReference type="NCBI Taxonomy" id="231223"/>
    <lineage>
        <taxon>Eukaryota</taxon>
        <taxon>Metazoa</taxon>
        <taxon>Spiralia</taxon>
        <taxon>Lophotrochozoa</taxon>
        <taxon>Mollusca</taxon>
        <taxon>Gastropoda</taxon>
        <taxon>Heterobranchia</taxon>
        <taxon>Euthyneura</taxon>
        <taxon>Panpulmonata</taxon>
        <taxon>Sacoglossa</taxon>
        <taxon>Placobranchoidea</taxon>
        <taxon>Plakobranchidae</taxon>
        <taxon>Elysia</taxon>
    </lineage>
</organism>
<feature type="region of interest" description="Disordered" evidence="1">
    <location>
        <begin position="49"/>
        <end position="71"/>
    </location>
</feature>
<proteinExistence type="predicted"/>
<evidence type="ECO:0000313" key="3">
    <source>
        <dbReference type="Proteomes" id="UP001283361"/>
    </source>
</evidence>
<keyword evidence="3" id="KW-1185">Reference proteome</keyword>
<accession>A0AAE1CMZ6</accession>
<comment type="caution">
    <text evidence="2">The sequence shown here is derived from an EMBL/GenBank/DDBJ whole genome shotgun (WGS) entry which is preliminary data.</text>
</comment>
<evidence type="ECO:0000313" key="2">
    <source>
        <dbReference type="EMBL" id="KAK3713598.1"/>
    </source>
</evidence>
<dbReference type="Proteomes" id="UP001283361">
    <property type="component" value="Unassembled WGS sequence"/>
</dbReference>